<comment type="caution">
    <text evidence="2">The sequence shown here is derived from an EMBL/GenBank/DDBJ whole genome shotgun (WGS) entry which is preliminary data.</text>
</comment>
<organism evidence="2 3">
    <name type="scientific">Lacimonas salitolerans</name>
    <dbReference type="NCBI Taxonomy" id="1323750"/>
    <lineage>
        <taxon>Bacteria</taxon>
        <taxon>Pseudomonadati</taxon>
        <taxon>Pseudomonadota</taxon>
        <taxon>Alphaproteobacteria</taxon>
        <taxon>Rhodobacterales</taxon>
        <taxon>Paracoccaceae</taxon>
        <taxon>Lacimonas</taxon>
    </lineage>
</organism>
<dbReference type="InterPro" id="IPR027417">
    <property type="entry name" value="P-loop_NTPase"/>
</dbReference>
<dbReference type="Proteomes" id="UP001597186">
    <property type="component" value="Unassembled WGS sequence"/>
</dbReference>
<name>A0ABW4EC33_9RHOB</name>
<feature type="compositionally biased region" description="Basic and acidic residues" evidence="1">
    <location>
        <begin position="297"/>
        <end position="306"/>
    </location>
</feature>
<sequence length="314" mass="33704">MDVILHIGAHRTASTSFQAYLRDNDAALTRQGVGAWGPRRTRGGLFAGIWPEAEVLPRRDGPARAAGRIALALHAEVAQGRRSLIVSDENVIGPPRDGIRACMLYPAAGERIARLAAAFEGRICRAVLSIRSPDAYWTSLVAMTVARGRPLPGPHRLQGLAHSPRRWRDVITDIACALPDVPLLVMPHEVFGAVPERRLAAMLPTPVDAPRLHARRCLNAAPKLPQLRAALALAGRDTTHLPTGDGAYMPFTRAQTARLQESYADDLFWLHAGADGLATLITGKSSGAEGKTPTPDPTERGHDDGQQGRVAQAG</sequence>
<reference evidence="3" key="1">
    <citation type="journal article" date="2019" name="Int. J. Syst. Evol. Microbiol.">
        <title>The Global Catalogue of Microorganisms (GCM) 10K type strain sequencing project: providing services to taxonomists for standard genome sequencing and annotation.</title>
        <authorList>
            <consortium name="The Broad Institute Genomics Platform"/>
            <consortium name="The Broad Institute Genome Sequencing Center for Infectious Disease"/>
            <person name="Wu L."/>
            <person name="Ma J."/>
        </authorList>
    </citation>
    <scope>NUCLEOTIDE SEQUENCE [LARGE SCALE GENOMIC DNA]</scope>
    <source>
        <strain evidence="3">CGMCC 1.12477</strain>
    </source>
</reference>
<dbReference type="SUPFAM" id="SSF52540">
    <property type="entry name" value="P-loop containing nucleoside triphosphate hydrolases"/>
    <property type="match status" value="1"/>
</dbReference>
<evidence type="ECO:0000313" key="2">
    <source>
        <dbReference type="EMBL" id="MFD1508375.1"/>
    </source>
</evidence>
<evidence type="ECO:0000313" key="3">
    <source>
        <dbReference type="Proteomes" id="UP001597186"/>
    </source>
</evidence>
<proteinExistence type="predicted"/>
<dbReference type="RefSeq" id="WP_379912931.1">
    <property type="nucleotide sequence ID" value="NZ_JBHUDD010000027.1"/>
</dbReference>
<evidence type="ECO:0008006" key="4">
    <source>
        <dbReference type="Google" id="ProtNLM"/>
    </source>
</evidence>
<keyword evidence="3" id="KW-1185">Reference proteome</keyword>
<protein>
    <recommendedName>
        <fullName evidence="4">Sulfotransferase family protein</fullName>
    </recommendedName>
</protein>
<dbReference type="EMBL" id="JBHUDD010000027">
    <property type="protein sequence ID" value="MFD1508375.1"/>
    <property type="molecule type" value="Genomic_DNA"/>
</dbReference>
<evidence type="ECO:0000256" key="1">
    <source>
        <dbReference type="SAM" id="MobiDB-lite"/>
    </source>
</evidence>
<accession>A0ABW4EC33</accession>
<feature type="region of interest" description="Disordered" evidence="1">
    <location>
        <begin position="281"/>
        <end position="314"/>
    </location>
</feature>
<gene>
    <name evidence="2" type="ORF">ACFTOW_03035</name>
</gene>